<dbReference type="Gene3D" id="1.25.40.10">
    <property type="entry name" value="Tetratricopeptide repeat domain"/>
    <property type="match status" value="1"/>
</dbReference>
<feature type="chain" id="PRO_5036820138" evidence="1">
    <location>
        <begin position="22"/>
        <end position="855"/>
    </location>
</feature>
<reference evidence="2" key="1">
    <citation type="submission" date="2021-01" db="EMBL/GenBank/DDBJ databases">
        <title>Marivirga aurantiaca sp. nov., isolated from intertidal surface sediments.</title>
        <authorList>
            <person name="Zhang M."/>
        </authorList>
    </citation>
    <scope>NUCLEOTIDE SEQUENCE</scope>
    <source>
        <strain evidence="2">S37H4</strain>
    </source>
</reference>
<sequence>MQRRVVLLFFLLVCGGSFCHAQSALRTMKHLEKGQLGKVIKVLERTTSKDPADPANNFILAHYYIHPQLSYEAIDSAHFHIKRAREGYQLIDEKKLKKYHRKGMDSLKIEQLSDKIDSLAFLASLELNSEVGYNDFIEKYPGSIQIEEAIELRNEVAYQNALAEKTPVAMQEFFRKYPEAKQAKEAKDAFETLYYEQKTQSKTVERFKDYLRERPQSVYADEAAWELLKITSAGANQSIFEAFKEQYPKTEAAKIATTLLNHMSDKAFNPELMVHVKNNTYHFYDISNKKLLGFELPGVITDSCRWIKEVLIRTSGKKGDTWYLKNGEVFMEGPVNDIVYLGSGFFKAKYPDQYKKQLLHISQDKQLSQSALDFIAIDDYSFAKKENNGWQLISLLGEEILKNTVDSIWKINDVYFFRQDKKMAVTTISDLRKEGRNDLKSLALLYTDYEILEDGMLWLTSNNYQTVLDASLKPVIPLQEAEIDRVAQGWTIFKNGQYEFLDNNFAPLYNRKFDKVHSRNNIIALKAEGKWAVSDMGNLIFPDFRFDSVRLFNSWITFGTTADEKELIFHEGKNTKLADNEIFKLLNSHNEALEEDIEQIRFVDIINDKGYHKIYNGYGKLIHEGSQLNIGVLTSGLLQITRDNKRLLLDSAGVKLVENLDAIGNLQEGLIPLLKNKKFGALIVSNQKLIPYISVAKIQPFLKDSIFIYRKDGLSGLINAEGKEILTNEFNTIEYVNDSMAIVSKDDDLKLINIYTKEVIINGIVDIEKVVFKLKSYYILRINSGYGLIDQLGETLIPFIFNSLEAYFTKEEIIWMAERSISEIDYQVLAYFDQNGTLLFREGLTNEEYLKTVCD</sequence>
<accession>A0A934WY87</accession>
<gene>
    <name evidence="2" type="ORF">JKA74_08560</name>
</gene>
<evidence type="ECO:0000313" key="2">
    <source>
        <dbReference type="EMBL" id="MBK6265087.1"/>
    </source>
</evidence>
<feature type="signal peptide" evidence="1">
    <location>
        <begin position="1"/>
        <end position="21"/>
    </location>
</feature>
<dbReference type="InterPro" id="IPR032774">
    <property type="entry name" value="WG_beta_rep"/>
</dbReference>
<keyword evidence="1" id="KW-0732">Signal</keyword>
<organism evidence="2 3">
    <name type="scientific">Marivirga aurantiaca</name>
    <dbReference type="NCBI Taxonomy" id="2802615"/>
    <lineage>
        <taxon>Bacteria</taxon>
        <taxon>Pseudomonadati</taxon>
        <taxon>Bacteroidota</taxon>
        <taxon>Cytophagia</taxon>
        <taxon>Cytophagales</taxon>
        <taxon>Marivirgaceae</taxon>
        <taxon>Marivirga</taxon>
    </lineage>
</organism>
<dbReference type="Proteomes" id="UP000611723">
    <property type="component" value="Unassembled WGS sequence"/>
</dbReference>
<evidence type="ECO:0000313" key="3">
    <source>
        <dbReference type="Proteomes" id="UP000611723"/>
    </source>
</evidence>
<dbReference type="Pfam" id="PF14903">
    <property type="entry name" value="WG_beta_rep"/>
    <property type="match status" value="2"/>
</dbReference>
<dbReference type="RefSeq" id="WP_201430767.1">
    <property type="nucleotide sequence ID" value="NZ_JAEQBW010000003.1"/>
</dbReference>
<comment type="caution">
    <text evidence="2">The sequence shown here is derived from an EMBL/GenBank/DDBJ whole genome shotgun (WGS) entry which is preliminary data.</text>
</comment>
<name>A0A934WY87_9BACT</name>
<protein>
    <submittedName>
        <fullName evidence="2">WG repeat-containing protein</fullName>
    </submittedName>
</protein>
<proteinExistence type="predicted"/>
<dbReference type="InterPro" id="IPR011990">
    <property type="entry name" value="TPR-like_helical_dom_sf"/>
</dbReference>
<dbReference type="EMBL" id="JAEQBW010000003">
    <property type="protein sequence ID" value="MBK6265087.1"/>
    <property type="molecule type" value="Genomic_DNA"/>
</dbReference>
<dbReference type="AlphaFoldDB" id="A0A934WY87"/>
<keyword evidence="3" id="KW-1185">Reference proteome</keyword>
<evidence type="ECO:0000256" key="1">
    <source>
        <dbReference type="SAM" id="SignalP"/>
    </source>
</evidence>